<accession>A0A1A8VNP3</accession>
<feature type="transmembrane region" description="Helical" evidence="1">
    <location>
        <begin position="251"/>
        <end position="271"/>
    </location>
</feature>
<evidence type="ECO:0000256" key="1">
    <source>
        <dbReference type="SAM" id="Phobius"/>
    </source>
</evidence>
<reference evidence="2" key="1">
    <citation type="submission" date="2016-05" db="EMBL/GenBank/DDBJ databases">
        <authorList>
            <person name="Lavstsen T."/>
            <person name="Jespersen J.S."/>
        </authorList>
    </citation>
    <scope>NUCLEOTIDE SEQUENCE [LARGE SCALE GENOMIC DNA]</scope>
</reference>
<keyword evidence="1" id="KW-1133">Transmembrane helix</keyword>
<keyword evidence="1" id="KW-0812">Transmembrane</keyword>
<dbReference type="EMBL" id="FLQV01002367">
    <property type="protein sequence ID" value="SBT01216.1"/>
    <property type="molecule type" value="Genomic_DNA"/>
</dbReference>
<evidence type="ECO:0000313" key="3">
    <source>
        <dbReference type="EMBL" id="SBT01216.1"/>
    </source>
</evidence>
<proteinExistence type="predicted"/>
<dbReference type="Proteomes" id="UP000078560">
    <property type="component" value="Unassembled WGS sequence"/>
</dbReference>
<evidence type="ECO:0000313" key="5">
    <source>
        <dbReference type="Proteomes" id="UP000078560"/>
    </source>
</evidence>
<dbReference type="Proteomes" id="UP000078546">
    <property type="component" value="Unassembled WGS sequence"/>
</dbReference>
<evidence type="ECO:0000313" key="2">
    <source>
        <dbReference type="EMBL" id="SBS82170.1"/>
    </source>
</evidence>
<organism evidence="2 5">
    <name type="scientific">Plasmodium ovale curtisi</name>
    <dbReference type="NCBI Taxonomy" id="864141"/>
    <lineage>
        <taxon>Eukaryota</taxon>
        <taxon>Sar</taxon>
        <taxon>Alveolata</taxon>
        <taxon>Apicomplexa</taxon>
        <taxon>Aconoidasida</taxon>
        <taxon>Haemosporida</taxon>
        <taxon>Plasmodiidae</taxon>
        <taxon>Plasmodium</taxon>
        <taxon>Plasmodium (Plasmodium)</taxon>
    </lineage>
</organism>
<reference evidence="4 5" key="2">
    <citation type="submission" date="2016-05" db="EMBL/GenBank/DDBJ databases">
        <authorList>
            <person name="Naeem Raeece"/>
        </authorList>
    </citation>
    <scope>NUCLEOTIDE SEQUENCE [LARGE SCALE GENOMIC DNA]</scope>
</reference>
<dbReference type="VEuPathDB" id="PlasmoDB:PocGH01_00033600"/>
<protein>
    <submittedName>
        <fullName evidence="2">PIR Superfamily Protein</fullName>
    </submittedName>
</protein>
<sequence>MSHTSRLDCILNDDDLPALKFDKYWKLYINNEEFENSTLGVNTGINIYSWISNFNLNLIKYFKDPSNNFSSYILEKRCRDINYYVDFVLGNISKLQPNTEQAVLLRDQVNAVVQLSFHESNAFKCERNAKEYKSELYLRKQLDDYCENRRSFQDNLKKADPILCCKYANHVNETKNTFNGYITHGKIDKDHEDFHIDDECTLRNMEATFPEVTCDTYDMSGIKDEKSIGEDADLEFGLSPLKLVSLSGSTFIGTFLISAFLYKFTSIGSLIRTYKMKKSGLQEGMLDEEIDNMFTNSPNYLSTRSNDADYNLAYYQT</sequence>
<dbReference type="EMBL" id="FLQU01000197">
    <property type="protein sequence ID" value="SBS82170.1"/>
    <property type="molecule type" value="Genomic_DNA"/>
</dbReference>
<gene>
    <name evidence="3" type="ORF">POVCU1_065250</name>
    <name evidence="2" type="ORF">POVCU2_0014230</name>
</gene>
<dbReference type="AlphaFoldDB" id="A0A1A8VNP3"/>
<keyword evidence="1" id="KW-0472">Membrane</keyword>
<name>A0A1A8VNP3_PLAOA</name>
<evidence type="ECO:0000313" key="4">
    <source>
        <dbReference type="Proteomes" id="UP000078546"/>
    </source>
</evidence>